<keyword evidence="18" id="KW-1185">Reference proteome</keyword>
<keyword evidence="9 15" id="KW-0802">TPR repeat</keyword>
<evidence type="ECO:0000256" key="4">
    <source>
        <dbReference type="ARBA" id="ARBA00004514"/>
    </source>
</evidence>
<dbReference type="Gene3D" id="1.25.40.10">
    <property type="entry name" value="Tetratricopeptide repeat domain"/>
    <property type="match status" value="1"/>
</dbReference>
<feature type="repeat" description="TPR" evidence="15">
    <location>
        <begin position="111"/>
        <end position="144"/>
    </location>
</feature>
<evidence type="ECO:0000256" key="14">
    <source>
        <dbReference type="PROSITE-ProRule" id="PRU00277"/>
    </source>
</evidence>
<evidence type="ECO:0000313" key="20">
    <source>
        <dbReference type="RefSeq" id="XP_022251798.1"/>
    </source>
</evidence>
<gene>
    <name evidence="19 20" type="primary">LOC106467878</name>
</gene>
<evidence type="ECO:0000256" key="12">
    <source>
        <dbReference type="ARBA" id="ARBA00023212"/>
    </source>
</evidence>
<feature type="repeat" description="TPR" evidence="15">
    <location>
        <begin position="145"/>
        <end position="178"/>
    </location>
</feature>
<dbReference type="SMART" id="SM00028">
    <property type="entry name" value="TPR"/>
    <property type="match status" value="3"/>
</dbReference>
<dbReference type="Gene3D" id="3.10.50.40">
    <property type="match status" value="1"/>
</dbReference>
<keyword evidence="8" id="KW-0677">Repeat</keyword>
<keyword evidence="14" id="KW-0413">Isomerase</keyword>
<comment type="subcellular location">
    <subcellularLocation>
        <location evidence="3">Cytoplasm</location>
        <location evidence="3">Cytoskeleton</location>
    </subcellularLocation>
    <subcellularLocation>
        <location evidence="4">Cytoplasm</location>
        <location evidence="4">Cytosol</location>
    </subcellularLocation>
    <subcellularLocation>
        <location evidence="2">Mitochondrion</location>
    </subcellularLocation>
    <subcellularLocation>
        <location evidence="1">Nucleus</location>
    </subcellularLocation>
</comment>
<keyword evidence="16" id="KW-0812">Transmembrane</keyword>
<dbReference type="InterPro" id="IPR050754">
    <property type="entry name" value="FKBP4/5/8-like"/>
</dbReference>
<dbReference type="Proteomes" id="UP000694941">
    <property type="component" value="Unplaced"/>
</dbReference>
<keyword evidence="14" id="KW-0697">Rotamase</keyword>
<evidence type="ECO:0000256" key="2">
    <source>
        <dbReference type="ARBA" id="ARBA00004173"/>
    </source>
</evidence>
<dbReference type="InterPro" id="IPR013105">
    <property type="entry name" value="TPR_2"/>
</dbReference>
<dbReference type="PROSITE" id="PS50005">
    <property type="entry name" value="TPR"/>
    <property type="match status" value="2"/>
</dbReference>
<evidence type="ECO:0000256" key="9">
    <source>
        <dbReference type="ARBA" id="ARBA00022803"/>
    </source>
</evidence>
<accession>A0ABM1T7E2</accession>
<dbReference type="GeneID" id="106467878"/>
<dbReference type="EC" id="5.2.1.8" evidence="14"/>
<keyword evidence="16" id="KW-1133">Transmembrane helix</keyword>
<dbReference type="SUPFAM" id="SSF48452">
    <property type="entry name" value="TPR-like"/>
    <property type="match status" value="1"/>
</dbReference>
<evidence type="ECO:0000256" key="10">
    <source>
        <dbReference type="ARBA" id="ARBA00022990"/>
    </source>
</evidence>
<evidence type="ECO:0000256" key="15">
    <source>
        <dbReference type="PROSITE-ProRule" id="PRU00339"/>
    </source>
</evidence>
<evidence type="ECO:0000256" key="13">
    <source>
        <dbReference type="ARBA" id="ARBA00023242"/>
    </source>
</evidence>
<sequence>MEKGETAEIIVPSRLGYGNIGRPPNIPPDAELTYEVEVFSVEEVGEETDLPLEERMKIGDEKRERGNFWYGRGDYSNAIHCYRRSLDFLDDEKQDFQNPTSELQKLLDTRLKVYNNLAAAQLKMDAYEAALKSVDFVLKVQPQNVKALFRKGKILAAKGKNNEAIIELKKALKLEPETKIIHQELAKLTLKKKHEEKAEKAMYRRMFGTTDNPSSQPKSQVRVLLRSWSLIVGGIMAVVLSVAVYRHLHG</sequence>
<dbReference type="InterPro" id="IPR011990">
    <property type="entry name" value="TPR-like_helical_dom_sf"/>
</dbReference>
<dbReference type="InterPro" id="IPR046357">
    <property type="entry name" value="PPIase_dom_sf"/>
</dbReference>
<evidence type="ECO:0000256" key="5">
    <source>
        <dbReference type="ARBA" id="ARBA00022481"/>
    </source>
</evidence>
<keyword evidence="16" id="KW-0472">Membrane</keyword>
<evidence type="ECO:0000256" key="8">
    <source>
        <dbReference type="ARBA" id="ARBA00022737"/>
    </source>
</evidence>
<reference evidence="19 20" key="1">
    <citation type="submission" date="2025-05" db="UniProtKB">
        <authorList>
            <consortium name="RefSeq"/>
        </authorList>
    </citation>
    <scope>IDENTIFICATION</scope>
    <source>
        <tissue evidence="19 20">Muscle</tissue>
    </source>
</reference>
<evidence type="ECO:0000256" key="11">
    <source>
        <dbReference type="ARBA" id="ARBA00023128"/>
    </source>
</evidence>
<evidence type="ECO:0000313" key="19">
    <source>
        <dbReference type="RefSeq" id="XP_013783713.1"/>
    </source>
</evidence>
<keyword evidence="12" id="KW-0963">Cytoplasm</keyword>
<dbReference type="SUPFAM" id="SSF54534">
    <property type="entry name" value="FKBP-like"/>
    <property type="match status" value="1"/>
</dbReference>
<organism evidence="18 20">
    <name type="scientific">Limulus polyphemus</name>
    <name type="common">Atlantic horseshoe crab</name>
    <dbReference type="NCBI Taxonomy" id="6850"/>
    <lineage>
        <taxon>Eukaryota</taxon>
        <taxon>Metazoa</taxon>
        <taxon>Ecdysozoa</taxon>
        <taxon>Arthropoda</taxon>
        <taxon>Chelicerata</taxon>
        <taxon>Merostomata</taxon>
        <taxon>Xiphosura</taxon>
        <taxon>Limulidae</taxon>
        <taxon>Limulus</taxon>
    </lineage>
</organism>
<evidence type="ECO:0000256" key="7">
    <source>
        <dbReference type="ARBA" id="ARBA00022701"/>
    </source>
</evidence>
<dbReference type="Pfam" id="PF00254">
    <property type="entry name" value="FKBP_C"/>
    <property type="match status" value="1"/>
</dbReference>
<dbReference type="RefSeq" id="XP_022251798.1">
    <property type="nucleotide sequence ID" value="XM_022396090.1"/>
</dbReference>
<evidence type="ECO:0000256" key="1">
    <source>
        <dbReference type="ARBA" id="ARBA00004123"/>
    </source>
</evidence>
<dbReference type="InterPro" id="IPR019734">
    <property type="entry name" value="TPR_rpt"/>
</dbReference>
<comment type="catalytic activity">
    <reaction evidence="14">
        <text>[protein]-peptidylproline (omega=180) = [protein]-peptidylproline (omega=0)</text>
        <dbReference type="Rhea" id="RHEA:16237"/>
        <dbReference type="Rhea" id="RHEA-COMP:10747"/>
        <dbReference type="Rhea" id="RHEA-COMP:10748"/>
        <dbReference type="ChEBI" id="CHEBI:83833"/>
        <dbReference type="ChEBI" id="CHEBI:83834"/>
        <dbReference type="EC" id="5.2.1.8"/>
    </reaction>
</comment>
<name>A0ABM1T7E2_LIMPO</name>
<evidence type="ECO:0000256" key="3">
    <source>
        <dbReference type="ARBA" id="ARBA00004245"/>
    </source>
</evidence>
<dbReference type="RefSeq" id="XP_013783713.1">
    <property type="nucleotide sequence ID" value="XM_013928259.2"/>
</dbReference>
<keyword evidence="10" id="KW-0007">Acetylation</keyword>
<keyword evidence="11" id="KW-0496">Mitochondrion</keyword>
<feature type="domain" description="PPIase FKBP-type" evidence="17">
    <location>
        <begin position="1"/>
        <end position="42"/>
    </location>
</feature>
<keyword evidence="13" id="KW-0539">Nucleus</keyword>
<keyword evidence="7" id="KW-0493">Microtubule</keyword>
<keyword evidence="12" id="KW-0206">Cytoskeleton</keyword>
<dbReference type="Pfam" id="PF07719">
    <property type="entry name" value="TPR_2"/>
    <property type="match status" value="1"/>
</dbReference>
<evidence type="ECO:0000256" key="16">
    <source>
        <dbReference type="SAM" id="Phobius"/>
    </source>
</evidence>
<dbReference type="InterPro" id="IPR001179">
    <property type="entry name" value="PPIase_FKBP_dom"/>
</dbReference>
<keyword evidence="5" id="KW-0488">Methylation</keyword>
<evidence type="ECO:0000313" key="18">
    <source>
        <dbReference type="Proteomes" id="UP000694941"/>
    </source>
</evidence>
<dbReference type="PANTHER" id="PTHR46512:SF1">
    <property type="entry name" value="PEPTIDYLPROLYL ISOMERASE"/>
    <property type="match status" value="1"/>
</dbReference>
<proteinExistence type="predicted"/>
<evidence type="ECO:0000259" key="17">
    <source>
        <dbReference type="PROSITE" id="PS50059"/>
    </source>
</evidence>
<keyword evidence="6" id="KW-0597">Phosphoprotein</keyword>
<dbReference type="PROSITE" id="PS50059">
    <property type="entry name" value="FKBP_PPIASE"/>
    <property type="match status" value="1"/>
</dbReference>
<evidence type="ECO:0000256" key="6">
    <source>
        <dbReference type="ARBA" id="ARBA00022553"/>
    </source>
</evidence>
<protein>
    <recommendedName>
        <fullName evidence="14">peptidylprolyl isomerase</fullName>
        <ecNumber evidence="14">5.2.1.8</ecNumber>
    </recommendedName>
</protein>
<dbReference type="PANTHER" id="PTHR46512">
    <property type="entry name" value="PEPTIDYLPROLYL ISOMERASE"/>
    <property type="match status" value="1"/>
</dbReference>
<feature type="transmembrane region" description="Helical" evidence="16">
    <location>
        <begin position="223"/>
        <end position="245"/>
    </location>
</feature>